<sequence length="96" mass="10992">MKNNAVKCDDKLITALTQVVLNDALNTVLGEFERNTDTHIGRITIEPREAGRDRRVIRIEVRSAGGKCLEGLARYRKVLCKDKRFRNEPFCENMSL</sequence>
<dbReference type="RefSeq" id="WP_020875385.1">
    <property type="nucleotide sequence ID" value="NZ_ATHJ01000016.1"/>
</dbReference>
<name>S7VJU5_DESML</name>
<evidence type="ECO:0000313" key="1">
    <source>
        <dbReference type="EMBL" id="EPR44828.1"/>
    </source>
</evidence>
<evidence type="ECO:0000313" key="2">
    <source>
        <dbReference type="Proteomes" id="UP000014977"/>
    </source>
</evidence>
<dbReference type="EMBL" id="ATHJ01000016">
    <property type="protein sequence ID" value="EPR44828.1"/>
    <property type="molecule type" value="Genomic_DNA"/>
</dbReference>
<dbReference type="STRING" id="897.B2D07_18755"/>
<organism evidence="1 2">
    <name type="scientific">Desulfococcus multivorans DSM 2059</name>
    <dbReference type="NCBI Taxonomy" id="1121405"/>
    <lineage>
        <taxon>Bacteria</taxon>
        <taxon>Pseudomonadati</taxon>
        <taxon>Thermodesulfobacteriota</taxon>
        <taxon>Desulfobacteria</taxon>
        <taxon>Desulfobacterales</taxon>
        <taxon>Desulfococcaceae</taxon>
        <taxon>Desulfococcus</taxon>
    </lineage>
</organism>
<accession>S7VJU5</accession>
<reference evidence="1 2" key="1">
    <citation type="journal article" date="2013" name="Genome Announc.">
        <title>Draft genome sequences for three mercury-methylating, sulfate-reducing bacteria.</title>
        <authorList>
            <person name="Brown S.D."/>
            <person name="Hurt R.A.Jr."/>
            <person name="Gilmour C.C."/>
            <person name="Elias D.A."/>
        </authorList>
    </citation>
    <scope>NUCLEOTIDE SEQUENCE [LARGE SCALE GENOMIC DNA]</scope>
    <source>
        <strain evidence="1 2">DSM 2059</strain>
    </source>
</reference>
<protein>
    <submittedName>
        <fullName evidence="1">Uncharacterized protein</fullName>
    </submittedName>
</protein>
<proteinExistence type="predicted"/>
<keyword evidence="2" id="KW-1185">Reference proteome</keyword>
<dbReference type="AlphaFoldDB" id="S7VJU5"/>
<dbReference type="Proteomes" id="UP000014977">
    <property type="component" value="Unassembled WGS sequence"/>
</dbReference>
<gene>
    <name evidence="1" type="ORF">dsmv_3778</name>
</gene>
<comment type="caution">
    <text evidence="1">The sequence shown here is derived from an EMBL/GenBank/DDBJ whole genome shotgun (WGS) entry which is preliminary data.</text>
</comment>